<dbReference type="OrthoDB" id="2269034at2759"/>
<sequence length="179" mass="20841">MDFPSSSASQSFAHQPSGASSTTLIFSALCREPRRHIFLSNRKVSPMFLPFTLSMMVFKLWCMLQLEVDRDDWQQRARCYDTWLKNSRGCPLSLRIVCHGDLNEIRNVLQPYVQQISSLTLYFFLYDKPFEMDDFHALKELTILQRGNDPARAIDKSLSKLPVNLRRLDLRFCRSTPSN</sequence>
<accession>A0A0D0B6V2</accession>
<dbReference type="AlphaFoldDB" id="A0A0D0B6V2"/>
<reference evidence="2" key="2">
    <citation type="submission" date="2015-01" db="EMBL/GenBank/DDBJ databases">
        <title>Evolutionary Origins and Diversification of the Mycorrhizal Mutualists.</title>
        <authorList>
            <consortium name="DOE Joint Genome Institute"/>
            <consortium name="Mycorrhizal Genomics Consortium"/>
            <person name="Kohler A."/>
            <person name="Kuo A."/>
            <person name="Nagy L.G."/>
            <person name="Floudas D."/>
            <person name="Copeland A."/>
            <person name="Barry K.W."/>
            <person name="Cichocki N."/>
            <person name="Veneault-Fourrey C."/>
            <person name="LaButti K."/>
            <person name="Lindquist E.A."/>
            <person name="Lipzen A."/>
            <person name="Lundell T."/>
            <person name="Morin E."/>
            <person name="Murat C."/>
            <person name="Riley R."/>
            <person name="Ohm R."/>
            <person name="Sun H."/>
            <person name="Tunlid A."/>
            <person name="Henrissat B."/>
            <person name="Grigoriev I.V."/>
            <person name="Hibbett D.S."/>
            <person name="Martin F."/>
        </authorList>
    </citation>
    <scope>NUCLEOTIDE SEQUENCE [LARGE SCALE GENOMIC DNA]</scope>
    <source>
        <strain evidence="2">UH-Slu-Lm8-n1</strain>
    </source>
</reference>
<reference evidence="1 2" key="1">
    <citation type="submission" date="2014-04" db="EMBL/GenBank/DDBJ databases">
        <authorList>
            <consortium name="DOE Joint Genome Institute"/>
            <person name="Kuo A."/>
            <person name="Ruytinx J."/>
            <person name="Rineau F."/>
            <person name="Colpaert J."/>
            <person name="Kohler A."/>
            <person name="Nagy L.G."/>
            <person name="Floudas D."/>
            <person name="Copeland A."/>
            <person name="Barry K.W."/>
            <person name="Cichocki N."/>
            <person name="Veneault-Fourrey C."/>
            <person name="LaButti K."/>
            <person name="Lindquist E.A."/>
            <person name="Lipzen A."/>
            <person name="Lundell T."/>
            <person name="Morin E."/>
            <person name="Murat C."/>
            <person name="Sun H."/>
            <person name="Tunlid A."/>
            <person name="Henrissat B."/>
            <person name="Grigoriev I.V."/>
            <person name="Hibbett D.S."/>
            <person name="Martin F."/>
            <person name="Nordberg H.P."/>
            <person name="Cantor M.N."/>
            <person name="Hua S.X."/>
        </authorList>
    </citation>
    <scope>NUCLEOTIDE SEQUENCE [LARGE SCALE GENOMIC DNA]</scope>
    <source>
        <strain evidence="1 2">UH-Slu-Lm8-n1</strain>
    </source>
</reference>
<organism evidence="1 2">
    <name type="scientific">Suillus luteus UH-Slu-Lm8-n1</name>
    <dbReference type="NCBI Taxonomy" id="930992"/>
    <lineage>
        <taxon>Eukaryota</taxon>
        <taxon>Fungi</taxon>
        <taxon>Dikarya</taxon>
        <taxon>Basidiomycota</taxon>
        <taxon>Agaricomycotina</taxon>
        <taxon>Agaricomycetes</taxon>
        <taxon>Agaricomycetidae</taxon>
        <taxon>Boletales</taxon>
        <taxon>Suillineae</taxon>
        <taxon>Suillaceae</taxon>
        <taxon>Suillus</taxon>
    </lineage>
</organism>
<proteinExistence type="predicted"/>
<evidence type="ECO:0000313" key="1">
    <source>
        <dbReference type="EMBL" id="KIK45509.1"/>
    </source>
</evidence>
<evidence type="ECO:0000313" key="2">
    <source>
        <dbReference type="Proteomes" id="UP000054485"/>
    </source>
</evidence>
<name>A0A0D0B6V2_9AGAM</name>
<dbReference type="Proteomes" id="UP000054485">
    <property type="component" value="Unassembled WGS sequence"/>
</dbReference>
<keyword evidence="2" id="KW-1185">Reference proteome</keyword>
<dbReference type="EMBL" id="KN835172">
    <property type="protein sequence ID" value="KIK45509.1"/>
    <property type="molecule type" value="Genomic_DNA"/>
</dbReference>
<dbReference type="HOGENOM" id="CLU_1504419_0_0_1"/>
<gene>
    <name evidence="1" type="ORF">CY34DRAFT_801590</name>
</gene>
<dbReference type="InParanoid" id="A0A0D0B6V2"/>
<protein>
    <submittedName>
        <fullName evidence="1">Uncharacterized protein</fullName>
    </submittedName>
</protein>